<evidence type="ECO:0000313" key="12">
    <source>
        <dbReference type="EMBL" id="KAJ6216834.1"/>
    </source>
</evidence>
<dbReference type="Gene3D" id="3.40.50.300">
    <property type="entry name" value="P-loop containing nucleotide triphosphate hydrolases"/>
    <property type="match status" value="1"/>
</dbReference>
<comment type="function">
    <text evidence="10">Component of the cytosolic iron-sulfur (Fe/S) protein assembly (CIA) machinery. Required for maturation of extramitochondrial Fe-S proteins. The NUBP1-NUBP2 heterotetramer forms a Fe-S scaffold complex, mediating the de novo assembly of an Fe-S cluster and its transfer to target apoproteins. Negatively regulates cilium formation and structure.</text>
</comment>
<dbReference type="InterPro" id="IPR027417">
    <property type="entry name" value="P-loop_NTPase"/>
</dbReference>
<dbReference type="InterPro" id="IPR033756">
    <property type="entry name" value="YlxH/NBP35"/>
</dbReference>
<dbReference type="FunFam" id="3.40.50.300:FF:000796">
    <property type="entry name" value="Cytosolic Fe-S cluster assembly factor NUBP2"/>
    <property type="match status" value="1"/>
</dbReference>
<dbReference type="Proteomes" id="UP001142055">
    <property type="component" value="Chromosome 3"/>
</dbReference>
<comment type="subunit">
    <text evidence="11">Heterotetramer of 2 NUBP1 and 2 NUBP2 chains. Interacts with KIFC1. Interacts with NUBP1.</text>
</comment>
<dbReference type="InterPro" id="IPR019591">
    <property type="entry name" value="Mrp/NBP35_ATP-bd"/>
</dbReference>
<dbReference type="SUPFAM" id="SSF52540">
    <property type="entry name" value="P-loop containing nucleoside triphosphate hydrolases"/>
    <property type="match status" value="1"/>
</dbReference>
<dbReference type="PROSITE" id="PS01215">
    <property type="entry name" value="MRP"/>
    <property type="match status" value="1"/>
</dbReference>
<dbReference type="GO" id="GO:0046872">
    <property type="term" value="F:metal ion binding"/>
    <property type="evidence" value="ECO:0007669"/>
    <property type="project" value="UniProtKB-KW"/>
</dbReference>
<sequence length="269" mass="29742">MIYIMSGKGGVGKSTVTCELALSLQDMGLKVGILDIDICGPSIPRMFGMNSESVKQGVNGWVPVTFKRSEKPDIRVMSIAFLLRGNDTAIIWRGPKKNAMINQFLVDVDWGELDYLLIDTPPGTSDEHISVVEGVQNFRNPDGVILVTTPQAIAIGDVRREITFCRKGNLKILGIIENMAGYVCEHCSECTNIFSSGGGETLAKHADIELLASIPIEPKIGHCCDRGVNFVELYQDSEAFRIIEELTKKIKNKIEEDCERCTQNPEMEM</sequence>
<evidence type="ECO:0000256" key="8">
    <source>
        <dbReference type="ARBA" id="ARBA00023004"/>
    </source>
</evidence>
<organism evidence="12 13">
    <name type="scientific">Blomia tropicalis</name>
    <name type="common">Mite</name>
    <dbReference type="NCBI Taxonomy" id="40697"/>
    <lineage>
        <taxon>Eukaryota</taxon>
        <taxon>Metazoa</taxon>
        <taxon>Ecdysozoa</taxon>
        <taxon>Arthropoda</taxon>
        <taxon>Chelicerata</taxon>
        <taxon>Arachnida</taxon>
        <taxon>Acari</taxon>
        <taxon>Acariformes</taxon>
        <taxon>Sarcoptiformes</taxon>
        <taxon>Astigmata</taxon>
        <taxon>Glycyphagoidea</taxon>
        <taxon>Echimyopodidae</taxon>
        <taxon>Blomia</taxon>
    </lineage>
</organism>
<reference evidence="12" key="1">
    <citation type="submission" date="2022-12" db="EMBL/GenBank/DDBJ databases">
        <title>Genome assemblies of Blomia tropicalis.</title>
        <authorList>
            <person name="Cui Y."/>
        </authorList>
    </citation>
    <scope>NUCLEOTIDE SEQUENCE</scope>
    <source>
        <tissue evidence="12">Adult mites</tissue>
    </source>
</reference>
<comment type="subcellular location">
    <subcellularLocation>
        <location evidence="2">Cytoplasm</location>
        <location evidence="2">Cytoskeleton</location>
        <location evidence="2">Cilium axoneme</location>
    </subcellularLocation>
    <subcellularLocation>
        <location evidence="1">Cytoplasm</location>
        <location evidence="1">Cytoskeleton</location>
        <location evidence="1">Microtubule organizing center</location>
        <location evidence="1">Centrosome</location>
        <location evidence="1">Centriole</location>
    </subcellularLocation>
</comment>
<dbReference type="PANTHER" id="PTHR23264:SF19">
    <property type="entry name" value="CYTOSOLIC FE-S CLUSTER ASSEMBLY FACTOR NUBP2"/>
    <property type="match status" value="1"/>
</dbReference>
<dbReference type="GO" id="GO:0005524">
    <property type="term" value="F:ATP binding"/>
    <property type="evidence" value="ECO:0007669"/>
    <property type="project" value="UniProtKB-KW"/>
</dbReference>
<dbReference type="GO" id="GO:0005634">
    <property type="term" value="C:nucleus"/>
    <property type="evidence" value="ECO:0007669"/>
    <property type="project" value="UniProtKB-ARBA"/>
</dbReference>
<dbReference type="InterPro" id="IPR000808">
    <property type="entry name" value="Mrp-like_CS"/>
</dbReference>
<evidence type="ECO:0000256" key="11">
    <source>
        <dbReference type="ARBA" id="ARBA00065349"/>
    </source>
</evidence>
<evidence type="ECO:0000256" key="5">
    <source>
        <dbReference type="ARBA" id="ARBA00022723"/>
    </source>
</evidence>
<evidence type="ECO:0000256" key="4">
    <source>
        <dbReference type="ARBA" id="ARBA00022490"/>
    </source>
</evidence>
<comment type="caution">
    <text evidence="12">The sequence shown here is derived from an EMBL/GenBank/DDBJ whole genome shotgun (WGS) entry which is preliminary data.</text>
</comment>
<evidence type="ECO:0000256" key="2">
    <source>
        <dbReference type="ARBA" id="ARBA00004430"/>
    </source>
</evidence>
<dbReference type="GO" id="GO:0140663">
    <property type="term" value="F:ATP-dependent FeS chaperone activity"/>
    <property type="evidence" value="ECO:0007669"/>
    <property type="project" value="InterPro"/>
</dbReference>
<protein>
    <recommendedName>
        <fullName evidence="14">Cytosolic Fe-S cluster assembly factor NUBP2 homolog</fullName>
    </recommendedName>
</protein>
<dbReference type="CDD" id="cd02037">
    <property type="entry name" value="Mrp_NBP35"/>
    <property type="match status" value="1"/>
</dbReference>
<gene>
    <name evidence="12" type="ORF">RDWZM_007991</name>
</gene>
<dbReference type="OMA" id="WIPVFAD"/>
<keyword evidence="5" id="KW-0479">Metal-binding</keyword>
<keyword evidence="6" id="KW-0547">Nucleotide-binding</keyword>
<dbReference type="GO" id="GO:0005930">
    <property type="term" value="C:axoneme"/>
    <property type="evidence" value="ECO:0007669"/>
    <property type="project" value="UniProtKB-SubCell"/>
</dbReference>
<evidence type="ECO:0000256" key="10">
    <source>
        <dbReference type="ARBA" id="ARBA00053368"/>
    </source>
</evidence>
<dbReference type="GO" id="GO:0005829">
    <property type="term" value="C:cytosol"/>
    <property type="evidence" value="ECO:0007669"/>
    <property type="project" value="TreeGrafter"/>
</dbReference>
<keyword evidence="7" id="KW-0067">ATP-binding</keyword>
<evidence type="ECO:0000313" key="13">
    <source>
        <dbReference type="Proteomes" id="UP001142055"/>
    </source>
</evidence>
<evidence type="ECO:0008006" key="14">
    <source>
        <dbReference type="Google" id="ProtNLM"/>
    </source>
</evidence>
<evidence type="ECO:0000256" key="3">
    <source>
        <dbReference type="ARBA" id="ARBA00022485"/>
    </source>
</evidence>
<keyword evidence="13" id="KW-1185">Reference proteome</keyword>
<evidence type="ECO:0000256" key="9">
    <source>
        <dbReference type="ARBA" id="ARBA00023014"/>
    </source>
</evidence>
<dbReference type="AlphaFoldDB" id="A0A9Q0RJK0"/>
<keyword evidence="8" id="KW-0408">Iron</keyword>
<keyword evidence="9" id="KW-0411">Iron-sulfur</keyword>
<dbReference type="GO" id="GO:0051539">
    <property type="term" value="F:4 iron, 4 sulfur cluster binding"/>
    <property type="evidence" value="ECO:0007669"/>
    <property type="project" value="UniProtKB-KW"/>
</dbReference>
<evidence type="ECO:0000256" key="1">
    <source>
        <dbReference type="ARBA" id="ARBA00004114"/>
    </source>
</evidence>
<accession>A0A9Q0RJK0</accession>
<keyword evidence="4" id="KW-0963">Cytoplasm</keyword>
<proteinExistence type="inferred from homology"/>
<dbReference type="GO" id="GO:0005814">
    <property type="term" value="C:centriole"/>
    <property type="evidence" value="ECO:0007669"/>
    <property type="project" value="UniProtKB-SubCell"/>
</dbReference>
<dbReference type="PANTHER" id="PTHR23264">
    <property type="entry name" value="NUCLEOTIDE-BINDING PROTEIN NBP35 YEAST -RELATED"/>
    <property type="match status" value="1"/>
</dbReference>
<evidence type="ECO:0000256" key="6">
    <source>
        <dbReference type="ARBA" id="ARBA00022741"/>
    </source>
</evidence>
<dbReference type="Pfam" id="PF10609">
    <property type="entry name" value="ParA"/>
    <property type="match status" value="1"/>
</dbReference>
<evidence type="ECO:0000256" key="7">
    <source>
        <dbReference type="ARBA" id="ARBA00022840"/>
    </source>
</evidence>
<dbReference type="EMBL" id="JAPWDV010000003">
    <property type="protein sequence ID" value="KAJ6216834.1"/>
    <property type="molecule type" value="Genomic_DNA"/>
</dbReference>
<name>A0A9Q0RJK0_BLOTA</name>
<dbReference type="HAMAP" id="MF_02040">
    <property type="entry name" value="Mrp_NBP35"/>
    <property type="match status" value="1"/>
</dbReference>
<dbReference type="GO" id="GO:0016226">
    <property type="term" value="P:iron-sulfur cluster assembly"/>
    <property type="evidence" value="ECO:0007669"/>
    <property type="project" value="InterPro"/>
</dbReference>
<keyword evidence="3" id="KW-0004">4Fe-4S</keyword>